<feature type="transmembrane region" description="Helical" evidence="9">
    <location>
        <begin position="624"/>
        <end position="653"/>
    </location>
</feature>
<evidence type="ECO:0000259" key="11">
    <source>
        <dbReference type="Pfam" id="PF08407"/>
    </source>
</evidence>
<dbReference type="GO" id="GO:0071555">
    <property type="term" value="P:cell wall organization"/>
    <property type="evidence" value="ECO:0007669"/>
    <property type="project" value="UniProtKB-KW"/>
</dbReference>
<sequence length="804" mass="90729">MSPNPLQPYGEPHGRTSPTDRHSLSLPGDNRFRTPSHPFDPQNYCGVSSAWQERQKPTSSALGRYPTRKINLIKGSVLSVDYPVPSAIRNAIEPKYRDDDRASAEEFTHLRYTAATCDPDDFTLRNGYNLRPVMYNRHTELVIAITYYNEDKVLTARTLHGVMQNVQDIVNLKKTEFWNKGGPAWQKIVVCLVFDGIDPCDKDTLDVLATVGIFQDGIMKRDVDGRETVTHIFEYTTQLSVTPSQQLIRPQAGNESINQAPVQMIFCLKQKNSKKINSHRWLFNAFGRLLNPEVCILIDAGTKPGHKSLLALWEAFYNNKNLGGACGEIHALLGQRWQKLINPLVAAQNFEYKISNILDKPLESTFGYVTVLPGAFSAYRYRAITGKPLEQYFHGDHTLSKKLGKKGIEGMNIFKKNMFLAEDRILCFELVAKAGRKWTLTYVKASKGETDVPEGHAEFLSQRRRWLNGSFAASLYAIMHFNRMYKSGHGIIRLLFLHIQLIYNICQLTMTWFSLASYWLTTSVIMDIVGTPSATNKNKGWPFGNDASPIVNNVVKVTYLIVLLQQFFLALGNRPKGSKAAYLSALIYFSIVQLYILVLSFYLVAQAFSGGDLDLNFNDGVGGFFGSLFTSTSGLVLIALISTYGIYFIASFLYTDPWHMFTSSWAYFLGMPSTINVLMVYAFCNWHDVSWGTKGSDQASSLPSAQTKQTDTTFVEEVEKPQVDIDAAFELTVRHALTPYQPPRKEKEVNLDDSYKTFRANLVLLWTLSNLLLAVFINNDGIKNLCLTVCIIFDVPWKRADLIN</sequence>
<keyword evidence="7 9" id="KW-1133">Transmembrane helix</keyword>
<dbReference type="Pfam" id="PF01644">
    <property type="entry name" value="Chitin_synth_1"/>
    <property type="match status" value="1"/>
</dbReference>
<dbReference type="SUPFAM" id="SSF53448">
    <property type="entry name" value="Nucleotide-diphospho-sugar transferases"/>
    <property type="match status" value="1"/>
</dbReference>
<feature type="transmembrane region" description="Helical" evidence="9">
    <location>
        <begin position="758"/>
        <end position="777"/>
    </location>
</feature>
<keyword evidence="13" id="KW-1185">Reference proteome</keyword>
<dbReference type="AlphaFoldDB" id="A0A2B7ZS30"/>
<comment type="function">
    <text evidence="9">Polymerizes chitin, a structural polymer of the cell wall and septum, by transferring the sugar moiety of UDP-GlcNAc to the non-reducing end of the growing chitin polymer.</text>
</comment>
<evidence type="ECO:0000256" key="1">
    <source>
        <dbReference type="ARBA" id="ARBA00004651"/>
    </source>
</evidence>
<dbReference type="InterPro" id="IPR004835">
    <property type="entry name" value="Chitin_synth"/>
</dbReference>
<dbReference type="InterPro" id="IPR029044">
    <property type="entry name" value="Nucleotide-diphossugar_trans"/>
</dbReference>
<gene>
    <name evidence="12" type="ORF">GX50_01173</name>
</gene>
<evidence type="ECO:0000313" key="13">
    <source>
        <dbReference type="Proteomes" id="UP000226031"/>
    </source>
</evidence>
<reference evidence="12 13" key="1">
    <citation type="submission" date="2017-10" db="EMBL/GenBank/DDBJ databases">
        <title>Comparative genomics in systemic dimorphic fungi from Ajellomycetaceae.</title>
        <authorList>
            <person name="Munoz J.F."/>
            <person name="Mcewen J.G."/>
            <person name="Clay O.K."/>
            <person name="Cuomo C.A."/>
        </authorList>
    </citation>
    <scope>NUCLEOTIDE SEQUENCE [LARGE SCALE GENOMIC DNA]</scope>
    <source>
        <strain evidence="12 13">UAMH4076</strain>
    </source>
</reference>
<feature type="domain" description="Chitin synthase N-terminal" evidence="11">
    <location>
        <begin position="67"/>
        <end position="140"/>
    </location>
</feature>
<feature type="transmembrane region" description="Helical" evidence="9">
    <location>
        <begin position="583"/>
        <end position="604"/>
    </location>
</feature>
<comment type="caution">
    <text evidence="12">The sequence shown here is derived from an EMBL/GenBank/DDBJ whole genome shotgun (WGS) entry which is preliminary data.</text>
</comment>
<evidence type="ECO:0000313" key="12">
    <source>
        <dbReference type="EMBL" id="PGH36003.1"/>
    </source>
</evidence>
<feature type="transmembrane region" description="Helical" evidence="9">
    <location>
        <begin position="665"/>
        <end position="683"/>
    </location>
</feature>
<dbReference type="PANTHER" id="PTHR22914:SF39">
    <property type="entry name" value="CHITIN SYNTHASE"/>
    <property type="match status" value="1"/>
</dbReference>
<dbReference type="Proteomes" id="UP000226031">
    <property type="component" value="Unassembled WGS sequence"/>
</dbReference>
<feature type="region of interest" description="Disordered" evidence="10">
    <location>
        <begin position="1"/>
        <end position="40"/>
    </location>
</feature>
<evidence type="ECO:0000256" key="8">
    <source>
        <dbReference type="ARBA" id="ARBA00023136"/>
    </source>
</evidence>
<organism evidence="12 13">
    <name type="scientific">[Emmonsia] crescens</name>
    <dbReference type="NCBI Taxonomy" id="73230"/>
    <lineage>
        <taxon>Eukaryota</taxon>
        <taxon>Fungi</taxon>
        <taxon>Dikarya</taxon>
        <taxon>Ascomycota</taxon>
        <taxon>Pezizomycotina</taxon>
        <taxon>Eurotiomycetes</taxon>
        <taxon>Eurotiomycetidae</taxon>
        <taxon>Onygenales</taxon>
        <taxon>Ajellomycetaceae</taxon>
        <taxon>Emergomyces</taxon>
    </lineage>
</organism>
<dbReference type="GO" id="GO:0004100">
    <property type="term" value="F:chitin synthase activity"/>
    <property type="evidence" value="ECO:0007669"/>
    <property type="project" value="UniProtKB-UniRule"/>
</dbReference>
<evidence type="ECO:0000256" key="10">
    <source>
        <dbReference type="SAM" id="MobiDB-lite"/>
    </source>
</evidence>
<evidence type="ECO:0000256" key="3">
    <source>
        <dbReference type="ARBA" id="ARBA00022475"/>
    </source>
</evidence>
<comment type="catalytic activity">
    <reaction evidence="9">
        <text>[(1-&gt;4)-N-acetyl-beta-D-glucosaminyl](n) + UDP-N-acetyl-alpha-D-glucosamine = [(1-&gt;4)-N-acetyl-beta-D-glucosaminyl](n+1) + UDP + H(+)</text>
        <dbReference type="Rhea" id="RHEA:16637"/>
        <dbReference type="Rhea" id="RHEA-COMP:9593"/>
        <dbReference type="Rhea" id="RHEA-COMP:9595"/>
        <dbReference type="ChEBI" id="CHEBI:15378"/>
        <dbReference type="ChEBI" id="CHEBI:17029"/>
        <dbReference type="ChEBI" id="CHEBI:57705"/>
        <dbReference type="ChEBI" id="CHEBI:58223"/>
        <dbReference type="EC" id="2.4.1.16"/>
    </reaction>
</comment>
<feature type="compositionally biased region" description="Basic and acidic residues" evidence="10">
    <location>
        <begin position="12"/>
        <end position="23"/>
    </location>
</feature>
<feature type="transmembrane region" description="Helical" evidence="9">
    <location>
        <begin position="494"/>
        <end position="520"/>
    </location>
</feature>
<dbReference type="EMBL" id="PDND01000013">
    <property type="protein sequence ID" value="PGH36003.1"/>
    <property type="molecule type" value="Genomic_DNA"/>
</dbReference>
<dbReference type="InterPro" id="IPR013616">
    <property type="entry name" value="Chitin_synth_N"/>
</dbReference>
<protein>
    <recommendedName>
        <fullName evidence="2 9">Chitin synthase</fullName>
        <ecNumber evidence="2 9">2.4.1.16</ecNumber>
    </recommendedName>
</protein>
<dbReference type="EC" id="2.4.1.16" evidence="2 9"/>
<evidence type="ECO:0000256" key="4">
    <source>
        <dbReference type="ARBA" id="ARBA00022676"/>
    </source>
</evidence>
<evidence type="ECO:0000256" key="6">
    <source>
        <dbReference type="ARBA" id="ARBA00022692"/>
    </source>
</evidence>
<keyword evidence="3 9" id="KW-1003">Cell membrane</keyword>
<name>A0A2B7ZS30_9EURO</name>
<feature type="transmembrane region" description="Helical" evidence="9">
    <location>
        <begin position="550"/>
        <end position="571"/>
    </location>
</feature>
<evidence type="ECO:0000256" key="9">
    <source>
        <dbReference type="RuleBase" id="RU366040"/>
    </source>
</evidence>
<accession>A0A2B7ZS30</accession>
<dbReference type="GO" id="GO:0005886">
    <property type="term" value="C:plasma membrane"/>
    <property type="evidence" value="ECO:0007669"/>
    <property type="project" value="UniProtKB-SubCell"/>
</dbReference>
<evidence type="ECO:0000256" key="2">
    <source>
        <dbReference type="ARBA" id="ARBA00012543"/>
    </source>
</evidence>
<keyword evidence="4 9" id="KW-0328">Glycosyltransferase</keyword>
<dbReference type="VEuPathDB" id="FungiDB:EMCG_07507"/>
<keyword evidence="8 9" id="KW-0472">Membrane</keyword>
<keyword evidence="6 9" id="KW-0812">Transmembrane</keyword>
<dbReference type="GO" id="GO:0006031">
    <property type="term" value="P:chitin biosynthetic process"/>
    <property type="evidence" value="ECO:0007669"/>
    <property type="project" value="UniProtKB-UniRule"/>
</dbReference>
<comment type="subcellular location">
    <subcellularLocation>
        <location evidence="1 9">Cell membrane</location>
        <topology evidence="1 9">Multi-pass membrane protein</topology>
    </subcellularLocation>
</comment>
<dbReference type="CDD" id="cd04190">
    <property type="entry name" value="Chitin_synth_C"/>
    <property type="match status" value="1"/>
</dbReference>
<dbReference type="GO" id="GO:0030428">
    <property type="term" value="C:cell septum"/>
    <property type="evidence" value="ECO:0007669"/>
    <property type="project" value="TreeGrafter"/>
</dbReference>
<evidence type="ECO:0000256" key="5">
    <source>
        <dbReference type="ARBA" id="ARBA00022679"/>
    </source>
</evidence>
<proteinExistence type="inferred from homology"/>
<keyword evidence="5 9" id="KW-0808">Transferase</keyword>
<dbReference type="STRING" id="73230.A0A2B7ZS30"/>
<evidence type="ECO:0000256" key="7">
    <source>
        <dbReference type="ARBA" id="ARBA00022989"/>
    </source>
</evidence>
<dbReference type="Pfam" id="PF08407">
    <property type="entry name" value="Chitin_synth_1N"/>
    <property type="match status" value="1"/>
</dbReference>
<keyword evidence="9" id="KW-0961">Cell wall biogenesis/degradation</keyword>
<dbReference type="PANTHER" id="PTHR22914">
    <property type="entry name" value="CHITIN SYNTHASE"/>
    <property type="match status" value="1"/>
</dbReference>
<comment type="similarity">
    <text evidence="9">Belongs to the chitin synthase family.</text>
</comment>